<sequence length="74" mass="8838">MLWETLERVNRLRQQAISNPEFIQSAKEHEQTLKHVEQEFEPKRRRKARANKVKALADIYQQTEFSHNPSGVQH</sequence>
<protein>
    <submittedName>
        <fullName evidence="1">Uncharacterized protein</fullName>
    </submittedName>
</protein>
<accession>A0A9X0UHN6</accession>
<name>A0A9X0UHN6_VIBME</name>
<dbReference type="RefSeq" id="WP_004395197.1">
    <property type="nucleotide sequence ID" value="NZ_CAWQCL010000001.1"/>
</dbReference>
<dbReference type="Proteomes" id="UP000615796">
    <property type="component" value="Unassembled WGS sequence"/>
</dbReference>
<dbReference type="EMBL" id="JACRUP010000004">
    <property type="protein sequence ID" value="MBC5851000.1"/>
    <property type="molecule type" value="Genomic_DNA"/>
</dbReference>
<comment type="caution">
    <text evidence="1">The sequence shown here is derived from an EMBL/GenBank/DDBJ whole genome shotgun (WGS) entry which is preliminary data.</text>
</comment>
<dbReference type="OrthoDB" id="5905252at2"/>
<evidence type="ECO:0000313" key="2">
    <source>
        <dbReference type="Proteomes" id="UP000615796"/>
    </source>
</evidence>
<evidence type="ECO:0000313" key="1">
    <source>
        <dbReference type="EMBL" id="MBC5851000.1"/>
    </source>
</evidence>
<proteinExistence type="predicted"/>
<dbReference type="AlphaFoldDB" id="A0A9X0UHN6"/>
<reference evidence="1" key="1">
    <citation type="submission" date="2020-08" db="EMBL/GenBank/DDBJ databases">
        <title>Genome Sequencing and Pan-Genome Analysis of Migratory bird Vibrio Strains, Inner Mongolia.</title>
        <authorList>
            <person name="Zheng L."/>
        </authorList>
    </citation>
    <scope>NUCLEOTIDE SEQUENCE</scope>
    <source>
        <strain evidence="1">M13F</strain>
    </source>
</reference>
<organism evidence="1 2">
    <name type="scientific">Vibrio metschnikovii</name>
    <dbReference type="NCBI Taxonomy" id="28172"/>
    <lineage>
        <taxon>Bacteria</taxon>
        <taxon>Pseudomonadati</taxon>
        <taxon>Pseudomonadota</taxon>
        <taxon>Gammaproteobacteria</taxon>
        <taxon>Vibrionales</taxon>
        <taxon>Vibrionaceae</taxon>
        <taxon>Vibrio</taxon>
    </lineage>
</organism>
<keyword evidence="2" id="KW-1185">Reference proteome</keyword>
<dbReference type="GeneID" id="79887852"/>
<gene>
    <name evidence="1" type="ORF">H8Q88_08470</name>
</gene>